<organism evidence="10 11">
    <name type="scientific">Clupea harengus</name>
    <name type="common">Atlantic herring</name>
    <dbReference type="NCBI Taxonomy" id="7950"/>
    <lineage>
        <taxon>Eukaryota</taxon>
        <taxon>Metazoa</taxon>
        <taxon>Chordata</taxon>
        <taxon>Craniata</taxon>
        <taxon>Vertebrata</taxon>
        <taxon>Euteleostomi</taxon>
        <taxon>Actinopterygii</taxon>
        <taxon>Neopterygii</taxon>
        <taxon>Teleostei</taxon>
        <taxon>Clupei</taxon>
        <taxon>Clupeiformes</taxon>
        <taxon>Clupeoidei</taxon>
        <taxon>Clupeidae</taxon>
        <taxon>Clupea</taxon>
    </lineage>
</organism>
<accession>A0A6P8EXR6</accession>
<dbReference type="PROSITE" id="PS51257">
    <property type="entry name" value="PROKAR_LIPOPROTEIN"/>
    <property type="match status" value="1"/>
</dbReference>
<dbReference type="Proteomes" id="UP000515152">
    <property type="component" value="Chromosome 23"/>
</dbReference>
<dbReference type="GO" id="GO:0034993">
    <property type="term" value="C:meiotic nuclear membrane microtubule tethering complex"/>
    <property type="evidence" value="ECO:0007669"/>
    <property type="project" value="TreeGrafter"/>
</dbReference>
<dbReference type="GO" id="GO:0005637">
    <property type="term" value="C:nuclear inner membrane"/>
    <property type="evidence" value="ECO:0007669"/>
    <property type="project" value="UniProtKB-SubCell"/>
</dbReference>
<evidence type="ECO:0000259" key="9">
    <source>
        <dbReference type="PROSITE" id="PS51469"/>
    </source>
</evidence>
<dbReference type="FunFam" id="2.60.120.260:FF:000009">
    <property type="entry name" value="SUN domain-containing protein 1 isoform X1"/>
    <property type="match status" value="1"/>
</dbReference>
<evidence type="ECO:0000256" key="6">
    <source>
        <dbReference type="SAM" id="Coils"/>
    </source>
</evidence>
<dbReference type="OrthoDB" id="342281at2759"/>
<evidence type="ECO:0000256" key="7">
    <source>
        <dbReference type="SAM" id="MobiDB-lite"/>
    </source>
</evidence>
<name>A0A6P8EXR6_CLUHA</name>
<proteinExistence type="predicted"/>
<evidence type="ECO:0000256" key="1">
    <source>
        <dbReference type="ARBA" id="ARBA00022692"/>
    </source>
</evidence>
<dbReference type="GO" id="GO:0043495">
    <property type="term" value="F:protein-membrane adaptor activity"/>
    <property type="evidence" value="ECO:0007669"/>
    <property type="project" value="TreeGrafter"/>
</dbReference>
<keyword evidence="2 8" id="KW-1133">Transmembrane helix</keyword>
<reference evidence="11" key="1">
    <citation type="submission" date="2025-08" db="UniProtKB">
        <authorList>
            <consortium name="RefSeq"/>
        </authorList>
    </citation>
    <scope>IDENTIFICATION</scope>
</reference>
<protein>
    <submittedName>
        <fullName evidence="11">SUN domain-containing protein 1 isoform X1</fullName>
    </submittedName>
</protein>
<evidence type="ECO:0000256" key="4">
    <source>
        <dbReference type="ARBA" id="ARBA00023136"/>
    </source>
</evidence>
<dbReference type="Gene3D" id="2.60.120.260">
    <property type="entry name" value="Galactose-binding domain-like"/>
    <property type="match status" value="1"/>
</dbReference>
<evidence type="ECO:0000313" key="11">
    <source>
        <dbReference type="RefSeq" id="XP_031416866.1"/>
    </source>
</evidence>
<dbReference type="RefSeq" id="XP_031416866.1">
    <property type="nucleotide sequence ID" value="XM_031561006.2"/>
</dbReference>
<feature type="compositionally biased region" description="Polar residues" evidence="7">
    <location>
        <begin position="99"/>
        <end position="108"/>
    </location>
</feature>
<feature type="region of interest" description="Disordered" evidence="7">
    <location>
        <begin position="81"/>
        <end position="108"/>
    </location>
</feature>
<evidence type="ECO:0000313" key="10">
    <source>
        <dbReference type="Proteomes" id="UP000515152"/>
    </source>
</evidence>
<keyword evidence="3 6" id="KW-0175">Coiled coil</keyword>
<gene>
    <name evidence="11" type="primary">sun1a</name>
</gene>
<sequence length="994" mass="110284">MKPKAHSGTLLRPCAVSHTAYTYAHSSSYSCSVLEFEHEHRITPVVEAPRMSRRSLRLHTTADHYGDDRLLDRHSASYCAGGSREDRPLKSRRAHHSVAGSQSLMLTPQKSHPAPLAPLNSSLHSCAASDASLLSSMLDESCIQERTLMDSFWGLDGDGDHGDRTILASGDALTAQTQTSVVNGYTCKDCSFPKHSFSTACPSKPSSSSAAQKHTTLNTAPHATTVYSRDKPRKHRPGVLMLVPEVCVEYIRRAVSSVVCVLSLLVHTVLLQARTQGKDGLRSVFKVCVQAFRIAWLSAVRALGPLLSALRLRAALCGARHANGADWRYCGNMKVEEHPKQDGHRDASASLCDDCKGKQHLDTHTAVTHTEHANPPQTDSPQGALPTLVAYTGHGLLWLGQKLVLVIWFVAQKTLSLLWLAVMSQAQGSSSVWQRLLTLMSLLRDFLFVRCLPNLHRLLLLLIPLLLLMVLCYWGPSALWAVLPAVNITDWRVESLLGSALWETPLEEQTSAVPYAQPPLPDGESQPSSSPPSLDPDRRWNVEHIERSLAQLGERVTQGEKRNREQSAQLLALYRPLQEQLETGTHLRQLEQWAMGMMEDKMQPVKEEVERSTRDVKQQQQQYVSQQQSYQTRVANLEALLEALAQKTEEVQKAQETTLAPVSEVVDYVSHETLLLEVQRLEAALGSIRADLQGVKGCQGRCGQLENIQNMVSAQVKQELQALFYGAEADGGTLPDSLLPWLAARFVNGSDLQASLAALEQSILGNVSRLVEQSEQKRQSVRAETLTQSIRHSTSQTGLSEEHVELIVKNALSLYSQDRTGMVDYALESGGGSILSTRCSETFETKTALMSLFGLPLWYFSQSPRVIIQPDVHPGNCWAFKGSHGYLVIRLSMRVVPMAFSLEHIPKSLSPTGHITSAPRDYTVYGLEDEQQEEGRLLGRYTYDEDGDALQTHPVTESSEQAFQIIEMRVLSNWGHSDYTCLYRFRVHGRPAPY</sequence>
<dbReference type="AlphaFoldDB" id="A0A6P8EXR6"/>
<dbReference type="PANTHER" id="PTHR12911:SF23">
    <property type="entry name" value="SUN DOMAIN-CONTAINING PROTEIN 1"/>
    <property type="match status" value="1"/>
</dbReference>
<feature type="transmembrane region" description="Helical" evidence="8">
    <location>
        <begin position="459"/>
        <end position="483"/>
    </location>
</feature>
<evidence type="ECO:0000256" key="3">
    <source>
        <dbReference type="ARBA" id="ARBA00023054"/>
    </source>
</evidence>
<dbReference type="PROSITE" id="PS51469">
    <property type="entry name" value="SUN"/>
    <property type="match status" value="1"/>
</dbReference>
<evidence type="ECO:0000256" key="2">
    <source>
        <dbReference type="ARBA" id="ARBA00022989"/>
    </source>
</evidence>
<keyword evidence="10" id="KW-1185">Reference proteome</keyword>
<dbReference type="CTD" id="751759"/>
<feature type="region of interest" description="Disordered" evidence="7">
    <location>
        <begin position="513"/>
        <end position="538"/>
    </location>
</feature>
<dbReference type="Pfam" id="PF07738">
    <property type="entry name" value="Sad1_UNC"/>
    <property type="match status" value="1"/>
</dbReference>
<keyword evidence="4 8" id="KW-0472">Membrane</keyword>
<evidence type="ECO:0000256" key="8">
    <source>
        <dbReference type="SAM" id="Phobius"/>
    </source>
</evidence>
<dbReference type="InterPro" id="IPR045119">
    <property type="entry name" value="SUN1-5"/>
</dbReference>
<dbReference type="InterPro" id="IPR012919">
    <property type="entry name" value="SUN_dom"/>
</dbReference>
<feature type="domain" description="SUN" evidence="9">
    <location>
        <begin position="831"/>
        <end position="992"/>
    </location>
</feature>
<dbReference type="KEGG" id="char:105891173"/>
<keyword evidence="1 8" id="KW-0812">Transmembrane</keyword>
<feature type="coiled-coil region" evidence="6">
    <location>
        <begin position="627"/>
        <end position="657"/>
    </location>
</feature>
<comment type="subcellular location">
    <subcellularLocation>
        <location evidence="5">Nucleus inner membrane</location>
        <topology evidence="5">Single-pass type II membrane protein</topology>
    </subcellularLocation>
</comment>
<dbReference type="GeneID" id="105891173"/>
<dbReference type="PANTHER" id="PTHR12911">
    <property type="entry name" value="SAD1/UNC-84-LIKE PROTEIN-RELATED"/>
    <property type="match status" value="1"/>
</dbReference>
<evidence type="ECO:0000256" key="5">
    <source>
        <dbReference type="ARBA" id="ARBA00037816"/>
    </source>
</evidence>